<dbReference type="Gene3D" id="3.40.50.1100">
    <property type="match status" value="1"/>
</dbReference>
<dbReference type="SUPFAM" id="SSF52058">
    <property type="entry name" value="L domain-like"/>
    <property type="match status" value="1"/>
</dbReference>
<feature type="region of interest" description="Disordered" evidence="2">
    <location>
        <begin position="1357"/>
        <end position="1426"/>
    </location>
</feature>
<dbReference type="SUPFAM" id="SSF52540">
    <property type="entry name" value="P-loop containing nucleoside triphosphate hydrolases"/>
    <property type="match status" value="1"/>
</dbReference>
<evidence type="ECO:0000313" key="7">
    <source>
        <dbReference type="EnsemblPlants" id="QL06p043010:mrna"/>
    </source>
</evidence>
<dbReference type="InterPro" id="IPR002182">
    <property type="entry name" value="NB-ARC"/>
</dbReference>
<dbReference type="Pfam" id="PF10536">
    <property type="entry name" value="PMD"/>
    <property type="match status" value="1"/>
</dbReference>
<evidence type="ECO:0000259" key="4">
    <source>
        <dbReference type="Pfam" id="PF00931"/>
    </source>
</evidence>
<dbReference type="Gene3D" id="3.40.50.300">
    <property type="entry name" value="P-loop containing nucleotide triphosphate hydrolases"/>
    <property type="match status" value="1"/>
</dbReference>
<proteinExistence type="predicted"/>
<evidence type="ECO:0000259" key="5">
    <source>
        <dbReference type="Pfam" id="PF03104"/>
    </source>
</evidence>
<dbReference type="GO" id="GO:0043531">
    <property type="term" value="F:ADP binding"/>
    <property type="evidence" value="ECO:0007669"/>
    <property type="project" value="InterPro"/>
</dbReference>
<keyword evidence="8" id="KW-1185">Reference proteome</keyword>
<protein>
    <submittedName>
        <fullName evidence="7">Uncharacterized protein</fullName>
    </submittedName>
</protein>
<evidence type="ECO:0000313" key="8">
    <source>
        <dbReference type="Proteomes" id="UP000594261"/>
    </source>
</evidence>
<name>A0A7N2M169_QUELO</name>
<dbReference type="InterPro" id="IPR042197">
    <property type="entry name" value="Apaf_helical"/>
</dbReference>
<feature type="domain" description="DNA-directed DNA polymerase family B exonuclease" evidence="5">
    <location>
        <begin position="1584"/>
        <end position="1651"/>
    </location>
</feature>
<dbReference type="Gene3D" id="3.30.420.10">
    <property type="entry name" value="Ribonuclease H-like superfamily/Ribonuclease H"/>
    <property type="match status" value="1"/>
</dbReference>
<reference evidence="7 8" key="1">
    <citation type="journal article" date="2016" name="G3 (Bethesda)">
        <title>First Draft Assembly and Annotation of the Genome of a California Endemic Oak Quercus lobata Nee (Fagaceae).</title>
        <authorList>
            <person name="Sork V.L."/>
            <person name="Fitz-Gibbon S.T."/>
            <person name="Puiu D."/>
            <person name="Crepeau M."/>
            <person name="Gugger P.F."/>
            <person name="Sherman R."/>
            <person name="Stevens K."/>
            <person name="Langley C.H."/>
            <person name="Pellegrini M."/>
            <person name="Salzberg S.L."/>
        </authorList>
    </citation>
    <scope>NUCLEOTIDE SEQUENCE [LARGE SCALE GENOMIC DNA]</scope>
    <source>
        <strain evidence="7 8">cv. SW786</strain>
    </source>
</reference>
<dbReference type="Pfam" id="PF00931">
    <property type="entry name" value="NB-ARC"/>
    <property type="match status" value="1"/>
</dbReference>
<dbReference type="InterPro" id="IPR032675">
    <property type="entry name" value="LRR_dom_sf"/>
</dbReference>
<reference evidence="7" key="2">
    <citation type="submission" date="2021-01" db="UniProtKB">
        <authorList>
            <consortium name="EnsemblPlants"/>
        </authorList>
    </citation>
    <scope>IDENTIFICATION</scope>
</reference>
<feature type="compositionally biased region" description="Pro residues" evidence="2">
    <location>
        <begin position="1398"/>
        <end position="1423"/>
    </location>
</feature>
<dbReference type="InterPro" id="IPR027417">
    <property type="entry name" value="P-loop_NTPase"/>
</dbReference>
<dbReference type="SUPFAM" id="SSF53686">
    <property type="entry name" value="Tryptophan synthase beta subunit-like PLP-dependent enzymes"/>
    <property type="match status" value="1"/>
</dbReference>
<feature type="region of interest" description="Disordered" evidence="2">
    <location>
        <begin position="1553"/>
        <end position="1585"/>
    </location>
</feature>
<dbReference type="SUPFAM" id="SSF53098">
    <property type="entry name" value="Ribonuclease H-like"/>
    <property type="match status" value="1"/>
</dbReference>
<dbReference type="InterPro" id="IPR012337">
    <property type="entry name" value="RNaseH-like_sf"/>
</dbReference>
<dbReference type="EMBL" id="LRBV02000006">
    <property type="status" value="NOT_ANNOTATED_CDS"/>
    <property type="molecule type" value="Genomic_DNA"/>
</dbReference>
<dbReference type="InterPro" id="IPR019557">
    <property type="entry name" value="AminoTfrase-like_pln_mobile"/>
</dbReference>
<accession>A0A7N2M169</accession>
<evidence type="ECO:0000256" key="1">
    <source>
        <dbReference type="ARBA" id="ARBA00022821"/>
    </source>
</evidence>
<dbReference type="PRINTS" id="PR00364">
    <property type="entry name" value="DISEASERSIST"/>
</dbReference>
<dbReference type="InParanoid" id="A0A7N2M169"/>
<evidence type="ECO:0000259" key="6">
    <source>
        <dbReference type="Pfam" id="PF10536"/>
    </source>
</evidence>
<dbReference type="Gramene" id="QL06p043010:mrna">
    <property type="protein sequence ID" value="QL06p043010:mrna"/>
    <property type="gene ID" value="QL06p043010"/>
</dbReference>
<dbReference type="EnsemblPlants" id="QL06p043010:mrna">
    <property type="protein sequence ID" value="QL06p043010:mrna"/>
    <property type="gene ID" value="QL06p043010"/>
</dbReference>
<evidence type="ECO:0000259" key="3">
    <source>
        <dbReference type="Pfam" id="PF00291"/>
    </source>
</evidence>
<dbReference type="PANTHER" id="PTHR36766">
    <property type="entry name" value="PLANT BROAD-SPECTRUM MILDEW RESISTANCE PROTEIN RPW8"/>
    <property type="match status" value="1"/>
</dbReference>
<feature type="domain" description="Tryptophan synthase beta chain-like PALP" evidence="3">
    <location>
        <begin position="1676"/>
        <end position="1723"/>
    </location>
</feature>
<organism evidence="7 8">
    <name type="scientific">Quercus lobata</name>
    <name type="common">Valley oak</name>
    <dbReference type="NCBI Taxonomy" id="97700"/>
    <lineage>
        <taxon>Eukaryota</taxon>
        <taxon>Viridiplantae</taxon>
        <taxon>Streptophyta</taxon>
        <taxon>Embryophyta</taxon>
        <taxon>Tracheophyta</taxon>
        <taxon>Spermatophyta</taxon>
        <taxon>Magnoliopsida</taxon>
        <taxon>eudicotyledons</taxon>
        <taxon>Gunneridae</taxon>
        <taxon>Pentapetalae</taxon>
        <taxon>rosids</taxon>
        <taxon>fabids</taxon>
        <taxon>Fagales</taxon>
        <taxon>Fagaceae</taxon>
        <taxon>Quercus</taxon>
    </lineage>
</organism>
<dbReference type="GO" id="GO:0006952">
    <property type="term" value="P:defense response"/>
    <property type="evidence" value="ECO:0007669"/>
    <property type="project" value="UniProtKB-KW"/>
</dbReference>
<dbReference type="Proteomes" id="UP000594261">
    <property type="component" value="Chromosome 6"/>
</dbReference>
<feature type="domain" description="Aminotransferase-like plant mobile" evidence="6">
    <location>
        <begin position="937"/>
        <end position="1297"/>
    </location>
</feature>
<sequence>MAVEIIFEVEAFGGAVKKVVNLKHLGSRLNHILLLFNDDTKRLDLPKKNTKRSKEDVKKREKQVRKCSKSRWCRCFRACCPPELCESDEDIARSCEDDTEANSTRNHGTEISVNLNIIEEEKDSNWDRPRAFCAVRRPPIFTVGFDMPMKELKALLLKEEVHQLLLTAPAGCGKTTLVQMLCQDEKIKGMFANNILFVNVSKTPNVKVIVQNLFSYKGIKPTYQIQSDEDAICQLPQMLSHIGPSPILLILDDVWFGSEFLLEKFKFNIPNYKILVTSRTAFPRFKHTYNLKQLNDVDAMTLFYHSAFLQDESSYIPEEDIKKIVRGCGGFPLVLKMIGGSLCGQHAVVWHSRLLKWSEGHFFFNSDTELLPHLQKSLEFPDDKIIIKECFMDLGSFHAEQRISAAILIDMWAELYELDEDGIHSIANLQELTIRNLANLEMTRKDASEVKSYYNEDFVTQHNILRELALHQSSQEPIGQRKRLIMNISGSNLPKWWMEQKQQPINARLLSISTDESFLGSWCNIQAPKVEVLVLNFQTKNYTLPEFVEKANELKVLIVSNCGFFHAEIKNFQLLWSLPNLKRIRLEKISISSLCKTLVPLKSLRKISLFMCNIGTTFENCTIQGSYALPNLKEINIDYCNDLVELPVGLCDIVRLKKLYITNCHKLSILPKGIGKLVNLEVLRIRSCTDLSELPESIRSLHKLSILDISDCLSISKLPKYIGELCNLKVLNMKGCLRLCNPLPESTIDLKQLMIVVCDEERAKLWEPIKDVLTKLNIESSSAPSFSVAVPSHSSLSSAPSPFRRTHPSLQLRRRSIALIPSLELRRRRPSISLRMKCRNEIFRTYLCWGGRVKALFTIVPCMTAVPAQLPDEFGPGPADDSVLRFIKTHRVCAVWEGKDPGPLKCRGRNDEFRKRRRIVVDDRIVDIVKRVGLEGLYRTPGREIDHNLITAFVERWRPETHTFHLPHGETTITLQDVEVLFGIPIDGEAIVGTTDLKWKDECQSLLGIATTGTTLQGQRIQIKKLLEKIDEGLPDDATEVVVHQYARCYILALLADTIFADKSGDRVHTMWLQMLRNLRNPPQYSWGSACLAWLYRELCRATDRGASQIGGALLLVQYWAWVRFPFLCPRMDLPPDGAYGPPFAPSPLSIKTVWVVNTLNSPAEICLVRYRQLLDCMHPKQVVWQPYETELAHLPAFCVAGRDVWTARVPLVCFWLVEKHTPDRVVRQFGMVQEPPLYVDTDEALHAIDLRGKMEVNWRDRHYGHIRVWNTRARSLCPGARLEGDMSPAHPYFDWYDRVTWRFVDHTSASLIIMVASHKKLLRLYTVGSLEYNHISAVLKTVERLHRITARLPLENIDGANPEAPEDTGRPSTSSTRASHSHGQRAASHQVVSRADLPPPPRASPAPEFPPPPHASPSPEIPPHTAHVVSNLDISLPTTHASFHPEIPSHTSHTFFDPAHLSFTPPSFDLGPDFNQTPPVMHTQSPSYNIRHIDHVPPHSHSMSFMPTPRLHIDPMSTGTHISFATPSSPAVVGSQAKQPAVHVENEQVVGLQSPLPGRPKRTIKAPPCGTGGHKAGHNTGPTCVGDDIEDLEYTPKPEFEGYFKVTNERNEVELLRQWFAHMREVKPGIYVTYNGDFFDWPFLESRAAYHGLKMSEILPRALMVLLRRLMSSSAGKVDILVSGIGTGGTITGAGNFLKEKNPEIKVYGVEPVESAIMNGGQQGVFPNFDSIFVPRDKDVSNCEGSADLHHSPSIVEFDETSSQISCRDAQSSSELSIPKSPPVLLKGSVTTLNVDVLEQTVLPLQNQLLTHLESMNLLQHKSMTQVVESTFIVLDRLLVNYTPFQERVKEFIACASSFADIE</sequence>
<evidence type="ECO:0000256" key="2">
    <source>
        <dbReference type="SAM" id="MobiDB-lite"/>
    </source>
</evidence>
<dbReference type="GO" id="GO:0003676">
    <property type="term" value="F:nucleic acid binding"/>
    <property type="evidence" value="ECO:0007669"/>
    <property type="project" value="InterPro"/>
</dbReference>
<dbReference type="InterPro" id="IPR006133">
    <property type="entry name" value="DNA-dir_DNA_pol_B_exonuc"/>
</dbReference>
<dbReference type="InterPro" id="IPR001926">
    <property type="entry name" value="TrpB-like_PALP"/>
</dbReference>
<feature type="domain" description="NB-ARC" evidence="4">
    <location>
        <begin position="148"/>
        <end position="280"/>
    </location>
</feature>
<keyword evidence="1" id="KW-0611">Plant defense</keyword>
<dbReference type="PANTHER" id="PTHR36766:SF3">
    <property type="entry name" value="RPW8 DOMAIN-CONTAINING PROTEIN"/>
    <property type="match status" value="1"/>
</dbReference>
<dbReference type="Pfam" id="PF00291">
    <property type="entry name" value="PALP"/>
    <property type="match status" value="1"/>
</dbReference>
<dbReference type="Gene3D" id="1.10.8.430">
    <property type="entry name" value="Helical domain of apoptotic protease-activating factors"/>
    <property type="match status" value="1"/>
</dbReference>
<dbReference type="Pfam" id="PF03104">
    <property type="entry name" value="DNA_pol_B_exo1"/>
    <property type="match status" value="1"/>
</dbReference>
<dbReference type="InterPro" id="IPR036397">
    <property type="entry name" value="RNaseH_sf"/>
</dbReference>
<dbReference type="Gene3D" id="3.80.10.10">
    <property type="entry name" value="Ribonuclease Inhibitor"/>
    <property type="match status" value="1"/>
</dbReference>
<dbReference type="InterPro" id="IPR036052">
    <property type="entry name" value="TrpB-like_PALP_sf"/>
</dbReference>